<comment type="caution">
    <text evidence="2">The sequence shown here is derived from an EMBL/GenBank/DDBJ whole genome shotgun (WGS) entry which is preliminary data.</text>
</comment>
<sequence length="112" mass="12524">MEVSWKRRGQYFSSRLRQRSLSRPRFARSSAARIRSRVLRLAVPPSGREIRRGTLIEEGGTMCFSLFDYEMRHPCMCVSVVGTVGLHVDSGTEDSQGGGPPASGRNLQKLKL</sequence>
<dbReference type="AlphaFoldDB" id="A0A836D930"/>
<evidence type="ECO:0000256" key="1">
    <source>
        <dbReference type="SAM" id="MobiDB-lite"/>
    </source>
</evidence>
<proteinExistence type="predicted"/>
<organism evidence="2 3">
    <name type="scientific">Ovis aries</name>
    <name type="common">Sheep</name>
    <dbReference type="NCBI Taxonomy" id="9940"/>
    <lineage>
        <taxon>Eukaryota</taxon>
        <taxon>Metazoa</taxon>
        <taxon>Chordata</taxon>
        <taxon>Craniata</taxon>
        <taxon>Vertebrata</taxon>
        <taxon>Euteleostomi</taxon>
        <taxon>Mammalia</taxon>
        <taxon>Eutheria</taxon>
        <taxon>Laurasiatheria</taxon>
        <taxon>Artiodactyla</taxon>
        <taxon>Ruminantia</taxon>
        <taxon>Pecora</taxon>
        <taxon>Bovidae</taxon>
        <taxon>Caprinae</taxon>
        <taxon>Ovis</taxon>
    </lineage>
</organism>
<evidence type="ECO:0000313" key="2">
    <source>
        <dbReference type="EMBL" id="KAG5216365.1"/>
    </source>
</evidence>
<dbReference type="Proteomes" id="UP000664991">
    <property type="component" value="Unassembled WGS sequence"/>
</dbReference>
<accession>A0A836D930</accession>
<evidence type="ECO:0000313" key="3">
    <source>
        <dbReference type="Proteomes" id="UP000664991"/>
    </source>
</evidence>
<name>A0A836D930_SHEEP</name>
<feature type="region of interest" description="Disordered" evidence="1">
    <location>
        <begin position="89"/>
        <end position="112"/>
    </location>
</feature>
<dbReference type="EMBL" id="JAEMGP010000001">
    <property type="protein sequence ID" value="KAG5216365.1"/>
    <property type="molecule type" value="Genomic_DNA"/>
</dbReference>
<gene>
    <name evidence="2" type="ORF">JEQ12_001941</name>
</gene>
<reference evidence="2 3" key="1">
    <citation type="submission" date="2020-12" db="EMBL/GenBank/DDBJ databases">
        <title>De novo assembly of Tibetan sheep genome.</title>
        <authorList>
            <person name="Li X."/>
        </authorList>
    </citation>
    <scope>NUCLEOTIDE SEQUENCE [LARGE SCALE GENOMIC DNA]</scope>
    <source>
        <tissue evidence="2">Heart</tissue>
    </source>
</reference>
<protein>
    <submittedName>
        <fullName evidence="2">Uncharacterized protein</fullName>
    </submittedName>
</protein>